<feature type="region of interest" description="Disordered" evidence="1">
    <location>
        <begin position="262"/>
        <end position="326"/>
    </location>
</feature>
<evidence type="ECO:0000313" key="4">
    <source>
        <dbReference type="Proteomes" id="UP000054560"/>
    </source>
</evidence>
<dbReference type="Pfam" id="PF01171">
    <property type="entry name" value="ATP_bind_3"/>
    <property type="match status" value="1"/>
</dbReference>
<protein>
    <recommendedName>
        <fullName evidence="2">tRNA(Ile)-lysidine/2-thiocytidine synthase N-terminal domain-containing protein</fullName>
    </recommendedName>
</protein>
<evidence type="ECO:0000313" key="3">
    <source>
        <dbReference type="EMBL" id="KNC83814.1"/>
    </source>
</evidence>
<sequence length="683" mass="75191">MIPKTVSAHLEVDDAETYIYLSTLLGIDDDLADKYQEQLTEDPELDRHHLRRRFEGSTQEILRPGVVRLSFPYFMDDKAVDFIVRAVCAVADFGHTLLPDYTFNPEDAIWTHVNYVTKLSKNRTWLGNISYAKGVFDVKAASKFTSRNRKVVTDKDGNVINIKSNDDTDTGVFDLDAVYEEGLALLQQGSTVKGLQRSSGATISQDASWLRWYSNPEEGKASAPTGPVCPFTPKVYDEVSSTASSAQEPILYKSCRETYAAPHRDSQADGGGVAGSIDQDSAAPDEGAEGVREAIGGAEGVREASGGAGRMQDSTETVKEPQTQTQLLDFTIEPFETPVCLLPRKPKSAETADGDGAGDGDEGEVLDTELLEEGNFTLDLFDDEDAMNALKTTKAAIEFKEPPTKLFRTFQHTIMDMDMIKDGDSILLCISGGKDSLSMLHLMRQYQIEAAKRLRINFTFGCATVDPQTEAFDPSPLIDYMKALDVPYFFMSVYANQITIAVVSQDLIAQAANIDPTSLCSYCARMKRGMLYTCARKNGYNVLAFGQHLDDLAESFMMSVLFNGMCRTMKANYTVTAGDLRMIRPMVNIRERDLREFADTSGLPIINENCPACFSEPTERMRMKQVLGSLELLHPHMFHSIAKAIRPLVAIDRTGLETGQSAQAAALGVATMTGDDVNSDVDD</sequence>
<dbReference type="CDD" id="cd24138">
    <property type="entry name" value="TtcA-like"/>
    <property type="match status" value="1"/>
</dbReference>
<dbReference type="InterPro" id="IPR011063">
    <property type="entry name" value="TilS/TtcA_N"/>
</dbReference>
<reference evidence="3 4" key="1">
    <citation type="submission" date="2011-02" db="EMBL/GenBank/DDBJ databases">
        <title>The Genome Sequence of Sphaeroforma arctica JP610.</title>
        <authorList>
            <consortium name="The Broad Institute Genome Sequencing Platform"/>
            <person name="Russ C."/>
            <person name="Cuomo C."/>
            <person name="Young S.K."/>
            <person name="Zeng Q."/>
            <person name="Gargeya S."/>
            <person name="Alvarado L."/>
            <person name="Berlin A."/>
            <person name="Chapman S.B."/>
            <person name="Chen Z."/>
            <person name="Freedman E."/>
            <person name="Gellesch M."/>
            <person name="Goldberg J."/>
            <person name="Griggs A."/>
            <person name="Gujja S."/>
            <person name="Heilman E."/>
            <person name="Heiman D."/>
            <person name="Howarth C."/>
            <person name="Mehta T."/>
            <person name="Neiman D."/>
            <person name="Pearson M."/>
            <person name="Roberts A."/>
            <person name="Saif S."/>
            <person name="Shea T."/>
            <person name="Shenoy N."/>
            <person name="Sisk P."/>
            <person name="Stolte C."/>
            <person name="Sykes S."/>
            <person name="White J."/>
            <person name="Yandava C."/>
            <person name="Burger G."/>
            <person name="Gray M.W."/>
            <person name="Holland P.W.H."/>
            <person name="King N."/>
            <person name="Lang F.B.F."/>
            <person name="Roger A.J."/>
            <person name="Ruiz-Trillo I."/>
            <person name="Haas B."/>
            <person name="Nusbaum C."/>
            <person name="Birren B."/>
        </authorList>
    </citation>
    <scope>NUCLEOTIDE SEQUENCE [LARGE SCALE GENOMIC DNA]</scope>
    <source>
        <strain evidence="3 4">JP610</strain>
    </source>
</reference>
<dbReference type="GeneID" id="25904447"/>
<keyword evidence="4" id="KW-1185">Reference proteome</keyword>
<dbReference type="Gene3D" id="3.40.50.620">
    <property type="entry name" value="HUPs"/>
    <property type="match status" value="1"/>
</dbReference>
<dbReference type="RefSeq" id="XP_014157716.1">
    <property type="nucleotide sequence ID" value="XM_014302241.1"/>
</dbReference>
<dbReference type="Proteomes" id="UP000054560">
    <property type="component" value="Unassembled WGS sequence"/>
</dbReference>
<dbReference type="OrthoDB" id="420046at2759"/>
<evidence type="ECO:0000256" key="1">
    <source>
        <dbReference type="SAM" id="MobiDB-lite"/>
    </source>
</evidence>
<dbReference type="SUPFAM" id="SSF52402">
    <property type="entry name" value="Adenine nucleotide alpha hydrolases-like"/>
    <property type="match status" value="1"/>
</dbReference>
<organism evidence="3 4">
    <name type="scientific">Sphaeroforma arctica JP610</name>
    <dbReference type="NCBI Taxonomy" id="667725"/>
    <lineage>
        <taxon>Eukaryota</taxon>
        <taxon>Ichthyosporea</taxon>
        <taxon>Ichthyophonida</taxon>
        <taxon>Sphaeroforma</taxon>
    </lineage>
</organism>
<dbReference type="eggNOG" id="KOG2840">
    <property type="taxonomic scope" value="Eukaryota"/>
</dbReference>
<feature type="domain" description="tRNA(Ile)-lysidine/2-thiocytidine synthase N-terminal" evidence="2">
    <location>
        <begin position="426"/>
        <end position="606"/>
    </location>
</feature>
<name>A0A0L0G4J1_9EUKA</name>
<dbReference type="EMBL" id="KQ241808">
    <property type="protein sequence ID" value="KNC83814.1"/>
    <property type="molecule type" value="Genomic_DNA"/>
</dbReference>
<dbReference type="AlphaFoldDB" id="A0A0L0G4J1"/>
<feature type="region of interest" description="Disordered" evidence="1">
    <location>
        <begin position="341"/>
        <end position="363"/>
    </location>
</feature>
<dbReference type="InterPro" id="IPR014729">
    <property type="entry name" value="Rossmann-like_a/b/a_fold"/>
</dbReference>
<feature type="compositionally biased region" description="Acidic residues" evidence="1">
    <location>
        <begin position="352"/>
        <end position="363"/>
    </location>
</feature>
<accession>A0A0L0G4J1</accession>
<evidence type="ECO:0000259" key="2">
    <source>
        <dbReference type="Pfam" id="PF01171"/>
    </source>
</evidence>
<gene>
    <name evidence="3" type="ORF">SARC_03943</name>
</gene>
<feature type="compositionally biased region" description="Polar residues" evidence="1">
    <location>
        <begin position="312"/>
        <end position="326"/>
    </location>
</feature>
<dbReference type="PANTHER" id="PTHR43686">
    <property type="entry name" value="SULFURTRANSFERASE-RELATED"/>
    <property type="match status" value="1"/>
</dbReference>
<dbReference type="PANTHER" id="PTHR43686:SF1">
    <property type="entry name" value="AMINOTRAN_5 DOMAIN-CONTAINING PROTEIN"/>
    <property type="match status" value="1"/>
</dbReference>
<dbReference type="STRING" id="667725.A0A0L0G4J1"/>
<proteinExistence type="predicted"/>